<dbReference type="PANTHER" id="PTHR30404:SF0">
    <property type="entry name" value="N-ACETYLMURAMOYL-L-ALANINE AMIDASE AMIC"/>
    <property type="match status" value="1"/>
</dbReference>
<dbReference type="GO" id="GO:0008745">
    <property type="term" value="F:N-acetylmuramoyl-L-alanine amidase activity"/>
    <property type="evidence" value="ECO:0007669"/>
    <property type="project" value="UniProtKB-EC"/>
</dbReference>
<dbReference type="CDD" id="cd02696">
    <property type="entry name" value="MurNAc-LAA"/>
    <property type="match status" value="1"/>
</dbReference>
<dbReference type="SUPFAM" id="SSF53187">
    <property type="entry name" value="Zn-dependent exopeptidases"/>
    <property type="match status" value="1"/>
</dbReference>
<evidence type="ECO:0000256" key="4">
    <source>
        <dbReference type="SAM" id="Phobius"/>
    </source>
</evidence>
<organism evidence="6 7">
    <name type="scientific">Dinghuibacter silviterrae</name>
    <dbReference type="NCBI Taxonomy" id="1539049"/>
    <lineage>
        <taxon>Bacteria</taxon>
        <taxon>Pseudomonadati</taxon>
        <taxon>Bacteroidota</taxon>
        <taxon>Chitinophagia</taxon>
        <taxon>Chitinophagales</taxon>
        <taxon>Chitinophagaceae</taxon>
        <taxon>Dinghuibacter</taxon>
    </lineage>
</organism>
<dbReference type="GO" id="GO:0009253">
    <property type="term" value="P:peptidoglycan catabolic process"/>
    <property type="evidence" value="ECO:0007669"/>
    <property type="project" value="InterPro"/>
</dbReference>
<dbReference type="PANTHER" id="PTHR30404">
    <property type="entry name" value="N-ACETYLMURAMOYL-L-ALANINE AMIDASE"/>
    <property type="match status" value="1"/>
</dbReference>
<evidence type="ECO:0000256" key="2">
    <source>
        <dbReference type="ARBA" id="ARBA00011901"/>
    </source>
</evidence>
<proteinExistence type="predicted"/>
<dbReference type="Pfam" id="PF01520">
    <property type="entry name" value="Amidase_3"/>
    <property type="match status" value="1"/>
</dbReference>
<dbReference type="EC" id="3.5.1.28" evidence="2"/>
<dbReference type="InterPro" id="IPR050695">
    <property type="entry name" value="N-acetylmuramoyl_amidase_3"/>
</dbReference>
<reference evidence="6 7" key="1">
    <citation type="submission" date="2019-03" db="EMBL/GenBank/DDBJ databases">
        <title>Genomic Encyclopedia of Type Strains, Phase IV (KMG-IV): sequencing the most valuable type-strain genomes for metagenomic binning, comparative biology and taxonomic classification.</title>
        <authorList>
            <person name="Goeker M."/>
        </authorList>
    </citation>
    <scope>NUCLEOTIDE SEQUENCE [LARGE SCALE GENOMIC DNA]</scope>
    <source>
        <strain evidence="6 7">DSM 100059</strain>
    </source>
</reference>
<keyword evidence="4" id="KW-1133">Transmembrane helix</keyword>
<dbReference type="OrthoDB" id="9814002at2"/>
<gene>
    <name evidence="6" type="ORF">EDB95_2693</name>
</gene>
<evidence type="ECO:0000256" key="1">
    <source>
        <dbReference type="ARBA" id="ARBA00001561"/>
    </source>
</evidence>
<keyword evidence="4" id="KW-0812">Transmembrane</keyword>
<evidence type="ECO:0000313" key="7">
    <source>
        <dbReference type="Proteomes" id="UP000294498"/>
    </source>
</evidence>
<sequence>MVLFGIYLVKVTLLSGLLYAYYHFLLRDRQTFGWSRFYLLAAAGVSVGVPLLNIPLHLTVPHTGTPTVAPLLKCIPGTGEADPAGAPMATAAPVIPWTQVALGLYALAGTVLLGLLVYHIKALFRLERRSEHHQMGDVTLIATDAPGTPFSFFRWIFWDRQLSVHSANGQAIFRHELAHVRQRHSVDKMFLQLLCAVLFPVFPLYLIRRELQLIHEYLADQAATEEEDAGDYARYLLEHALYAKGHRVAHAFHQHPLAKRIAMIGRQIHPPAWSRWMILPFFLAGSALFAFTPTPKAARTLTVVIDAGHGGLDPGAPGGGLLEKNITLDIARAVARLAPGYGVNILESRPGDSLVDIEDRILFAGRHKADAFVSIHVNLSSPGETGIKNFISVRNRFADSSALLGSLLAGHLGRIYPTEKVLRTHEEHIGVLDRNVCPAALIECGYISNPKDRAFISKPANQDKIARAILESLADYANGRGGKTLQIQGGSQ</sequence>
<feature type="transmembrane region" description="Helical" evidence="4">
    <location>
        <begin position="102"/>
        <end position="120"/>
    </location>
</feature>
<protein>
    <recommendedName>
        <fullName evidence="2">N-acetylmuramoyl-L-alanine amidase</fullName>
        <ecNumber evidence="2">3.5.1.28</ecNumber>
    </recommendedName>
</protein>
<name>A0A4R8DTK9_9BACT</name>
<keyword evidence="3" id="KW-0378">Hydrolase</keyword>
<feature type="domain" description="MurNAc-LAA" evidence="5">
    <location>
        <begin position="361"/>
        <end position="474"/>
    </location>
</feature>
<comment type="caution">
    <text evidence="6">The sequence shown here is derived from an EMBL/GenBank/DDBJ whole genome shotgun (WGS) entry which is preliminary data.</text>
</comment>
<keyword evidence="7" id="KW-1185">Reference proteome</keyword>
<dbReference type="SMART" id="SM00646">
    <property type="entry name" value="Ami_3"/>
    <property type="match status" value="1"/>
</dbReference>
<dbReference type="EMBL" id="SODV01000001">
    <property type="protein sequence ID" value="TDX01652.1"/>
    <property type="molecule type" value="Genomic_DNA"/>
</dbReference>
<evidence type="ECO:0000259" key="5">
    <source>
        <dbReference type="SMART" id="SM00646"/>
    </source>
</evidence>
<comment type="catalytic activity">
    <reaction evidence="1">
        <text>Hydrolyzes the link between N-acetylmuramoyl residues and L-amino acid residues in certain cell-wall glycopeptides.</text>
        <dbReference type="EC" id="3.5.1.28"/>
    </reaction>
</comment>
<dbReference type="GO" id="GO:0030288">
    <property type="term" value="C:outer membrane-bounded periplasmic space"/>
    <property type="evidence" value="ECO:0007669"/>
    <property type="project" value="TreeGrafter"/>
</dbReference>
<dbReference type="RefSeq" id="WP_133994296.1">
    <property type="nucleotide sequence ID" value="NZ_SODV01000001.1"/>
</dbReference>
<dbReference type="InterPro" id="IPR002508">
    <property type="entry name" value="MurNAc-LAA_cat"/>
</dbReference>
<feature type="transmembrane region" description="Helical" evidence="4">
    <location>
        <begin position="189"/>
        <end position="207"/>
    </location>
</feature>
<keyword evidence="4" id="KW-0472">Membrane</keyword>
<evidence type="ECO:0000256" key="3">
    <source>
        <dbReference type="ARBA" id="ARBA00022801"/>
    </source>
</evidence>
<dbReference type="AlphaFoldDB" id="A0A4R8DTK9"/>
<feature type="transmembrane region" description="Helical" evidence="4">
    <location>
        <begin position="6"/>
        <end position="25"/>
    </location>
</feature>
<feature type="transmembrane region" description="Helical" evidence="4">
    <location>
        <begin position="37"/>
        <end position="56"/>
    </location>
</feature>
<dbReference type="Proteomes" id="UP000294498">
    <property type="component" value="Unassembled WGS sequence"/>
</dbReference>
<evidence type="ECO:0000313" key="6">
    <source>
        <dbReference type="EMBL" id="TDX01652.1"/>
    </source>
</evidence>
<dbReference type="Gene3D" id="3.40.630.40">
    <property type="entry name" value="Zn-dependent exopeptidases"/>
    <property type="match status" value="1"/>
</dbReference>
<accession>A0A4R8DTK9</accession>